<evidence type="ECO:0000313" key="2">
    <source>
        <dbReference type="Proteomes" id="UP001230005"/>
    </source>
</evidence>
<name>A0ABT9ZZY3_9BACI</name>
<dbReference type="Proteomes" id="UP001230005">
    <property type="component" value="Unassembled WGS sequence"/>
</dbReference>
<dbReference type="RefSeq" id="WP_307329506.1">
    <property type="nucleotide sequence ID" value="NZ_JAUSUG010000020.1"/>
</dbReference>
<comment type="caution">
    <text evidence="1">The sequence shown here is derived from an EMBL/GenBank/DDBJ whole genome shotgun (WGS) entry which is preliminary data.</text>
</comment>
<protein>
    <submittedName>
        <fullName evidence="1">Lysylphosphatidylglycerol synthetase-like protein (DUF2156 family)</fullName>
    </submittedName>
</protein>
<sequence>MTRVNGKRKEGVKEIVNNLQKEGIDAEVCTRMESEEEQVES</sequence>
<accession>A0ABT9ZZY3</accession>
<keyword evidence="2" id="KW-1185">Reference proteome</keyword>
<organism evidence="1 2">
    <name type="scientific">Evansella vedderi</name>
    <dbReference type="NCBI Taxonomy" id="38282"/>
    <lineage>
        <taxon>Bacteria</taxon>
        <taxon>Bacillati</taxon>
        <taxon>Bacillota</taxon>
        <taxon>Bacilli</taxon>
        <taxon>Bacillales</taxon>
        <taxon>Bacillaceae</taxon>
        <taxon>Evansella</taxon>
    </lineage>
</organism>
<proteinExistence type="predicted"/>
<reference evidence="1 2" key="1">
    <citation type="submission" date="2023-07" db="EMBL/GenBank/DDBJ databases">
        <title>Genomic Encyclopedia of Type Strains, Phase IV (KMG-IV): sequencing the most valuable type-strain genomes for metagenomic binning, comparative biology and taxonomic classification.</title>
        <authorList>
            <person name="Goeker M."/>
        </authorList>
    </citation>
    <scope>NUCLEOTIDE SEQUENCE [LARGE SCALE GENOMIC DNA]</scope>
    <source>
        <strain evidence="1 2">DSM 9768</strain>
    </source>
</reference>
<gene>
    <name evidence="1" type="ORF">J2S74_004224</name>
</gene>
<evidence type="ECO:0000313" key="1">
    <source>
        <dbReference type="EMBL" id="MDQ0256802.1"/>
    </source>
</evidence>
<dbReference type="EMBL" id="JAUSUG010000020">
    <property type="protein sequence ID" value="MDQ0256802.1"/>
    <property type="molecule type" value="Genomic_DNA"/>
</dbReference>